<dbReference type="PANTHER" id="PTHR36111:SF2">
    <property type="entry name" value="INNER MEMBRANE PROTEIN"/>
    <property type="match status" value="1"/>
</dbReference>
<accession>A0A166UA16</accession>
<feature type="transmembrane region" description="Helical" evidence="1">
    <location>
        <begin position="56"/>
        <end position="75"/>
    </location>
</feature>
<proteinExistence type="predicted"/>
<evidence type="ECO:0000313" key="4">
    <source>
        <dbReference type="Proteomes" id="UP000077384"/>
    </source>
</evidence>
<dbReference type="Pfam" id="PF04474">
    <property type="entry name" value="DUF554"/>
    <property type="match status" value="1"/>
</dbReference>
<keyword evidence="1" id="KW-0472">Membrane</keyword>
<protein>
    <submittedName>
        <fullName evidence="2 3">Membrane protein YdfK</fullName>
    </submittedName>
</protein>
<evidence type="ECO:0000313" key="2">
    <source>
        <dbReference type="EMBL" id="OAA94728.1"/>
    </source>
</evidence>
<reference evidence="3 5" key="2">
    <citation type="journal article" date="2016" name="Front. Microbiol.">
        <title>Industrial Acetogenic Biocatalysts: A Comparative Metabolic and Genomic Analysis.</title>
        <authorList>
            <person name="Bengelsdorf F."/>
            <person name="Poehlein A."/>
            <person name="Sonja S."/>
            <person name="Erz C."/>
            <person name="Hummel T."/>
            <person name="Hoffmeister S."/>
            <person name="Daniel R."/>
            <person name="Durre P."/>
        </authorList>
    </citation>
    <scope>NUCLEOTIDE SEQUENCE [LARGE SCALE GENOMIC DNA]</scope>
    <source>
        <strain evidence="3 5">PTA-10522</strain>
    </source>
</reference>
<dbReference type="PATRIC" id="fig|1705578.3.peg.1763"/>
<evidence type="ECO:0000313" key="5">
    <source>
        <dbReference type="Proteomes" id="UP000093694"/>
    </source>
</evidence>
<feature type="transmembrane region" description="Helical" evidence="1">
    <location>
        <begin position="207"/>
        <end position="224"/>
    </location>
</feature>
<dbReference type="AlphaFoldDB" id="A0A166UA16"/>
<keyword evidence="1" id="KW-1133">Transmembrane helix</keyword>
<feature type="transmembrane region" description="Helical" evidence="1">
    <location>
        <begin position="6"/>
        <end position="25"/>
    </location>
</feature>
<name>A0A166UA16_9CLOT</name>
<dbReference type="RefSeq" id="WP_013239847.1">
    <property type="nucleotide sequence ID" value="NZ_LITQ01000002.1"/>
</dbReference>
<feature type="transmembrane region" description="Helical" evidence="1">
    <location>
        <begin position="181"/>
        <end position="201"/>
    </location>
</feature>
<comment type="caution">
    <text evidence="2">The sequence shown here is derived from an EMBL/GenBank/DDBJ whole genome shotgun (WGS) entry which is preliminary data.</text>
</comment>
<organism evidence="2 4">
    <name type="scientific">Clostridium coskatii</name>
    <dbReference type="NCBI Taxonomy" id="1705578"/>
    <lineage>
        <taxon>Bacteria</taxon>
        <taxon>Bacillati</taxon>
        <taxon>Bacillota</taxon>
        <taxon>Clostridia</taxon>
        <taxon>Eubacteriales</taxon>
        <taxon>Clostridiaceae</taxon>
        <taxon>Clostridium</taxon>
    </lineage>
</organism>
<dbReference type="PANTHER" id="PTHR36111">
    <property type="entry name" value="INNER MEMBRANE PROTEIN-RELATED"/>
    <property type="match status" value="1"/>
</dbReference>
<dbReference type="EMBL" id="LROR01000053">
    <property type="protein sequence ID" value="OBR93366.1"/>
    <property type="molecule type" value="Genomic_DNA"/>
</dbReference>
<gene>
    <name evidence="2" type="primary">ydfK</name>
    <name evidence="3" type="ORF">CLCOS_24070</name>
    <name evidence="2" type="ORF">WX73_02441</name>
</gene>
<sequence length="239" mass="25258">MIAVIVNFISIIIGSIIGIFLKNGIPKKVKESVFSGLALCVLYIGISGSLKTNNVLTLIISIVIGTILGELIDIDKHITSLGNLIESKFKTKGGKISEGFVTSSLLFCVGAMAIVGSLEAGLDGNYKTLFAKSVIDGVSAIIFSSSLGIGVMISSVSVLVYQGAITLGAVFLKSVLTSSVIADMTGIGSLLIIGLALNMLNITKIKIANLLPSVFMPIFAYIIYTNFHRFLSYIPFLTL</sequence>
<reference evidence="2 4" key="1">
    <citation type="journal article" date="2015" name="Biotechnol. Bioeng.">
        <title>Genome sequence and phenotypic characterization of Caulobacter segnis.</title>
        <authorList>
            <person name="Patel S."/>
            <person name="Fletcher B."/>
            <person name="Scott D.C."/>
            <person name="Ely B."/>
        </authorList>
    </citation>
    <scope>NUCLEOTIDE SEQUENCE [LARGE SCALE GENOMIC DNA]</scope>
    <source>
        <strain evidence="2 4">PS02</strain>
    </source>
</reference>
<dbReference type="Proteomes" id="UP000077384">
    <property type="component" value="Unassembled WGS sequence"/>
</dbReference>
<keyword evidence="1" id="KW-0812">Transmembrane</keyword>
<evidence type="ECO:0000256" key="1">
    <source>
        <dbReference type="SAM" id="Phobius"/>
    </source>
</evidence>
<dbReference type="InterPro" id="IPR007563">
    <property type="entry name" value="DUF554"/>
</dbReference>
<keyword evidence="5" id="KW-1185">Reference proteome</keyword>
<feature type="transmembrane region" description="Helical" evidence="1">
    <location>
        <begin position="32"/>
        <end position="50"/>
    </location>
</feature>
<dbReference type="Proteomes" id="UP000093694">
    <property type="component" value="Unassembled WGS sequence"/>
</dbReference>
<evidence type="ECO:0000313" key="3">
    <source>
        <dbReference type="EMBL" id="OBR93366.1"/>
    </source>
</evidence>
<feature type="transmembrane region" description="Helical" evidence="1">
    <location>
        <begin position="138"/>
        <end position="161"/>
    </location>
</feature>
<feature type="transmembrane region" description="Helical" evidence="1">
    <location>
        <begin position="96"/>
        <end position="118"/>
    </location>
</feature>
<dbReference type="EMBL" id="LITQ01000002">
    <property type="protein sequence ID" value="OAA94728.1"/>
    <property type="molecule type" value="Genomic_DNA"/>
</dbReference>